<dbReference type="GO" id="GO:0045031">
    <property type="term" value="F:G protein-coupled ATP receptor activity"/>
    <property type="evidence" value="ECO:0007669"/>
    <property type="project" value="InterPro"/>
</dbReference>
<dbReference type="Proteomes" id="UP000694569">
    <property type="component" value="Unplaced"/>
</dbReference>
<keyword evidence="7 9" id="KW-0675">Receptor</keyword>
<dbReference type="Ensembl" id="ENSLLET00000007084.1">
    <property type="protein sequence ID" value="ENSLLEP00000006806.1"/>
    <property type="gene ID" value="ENSLLEG00000004282.1"/>
</dbReference>
<proteinExistence type="inferred from homology"/>
<keyword evidence="4 10" id="KW-1133">Transmembrane helix</keyword>
<evidence type="ECO:0000256" key="1">
    <source>
        <dbReference type="ARBA" id="ARBA00004651"/>
    </source>
</evidence>
<keyword evidence="8 9" id="KW-0807">Transducer</keyword>
<reference evidence="12" key="2">
    <citation type="submission" date="2025-09" db="UniProtKB">
        <authorList>
            <consortium name="Ensembl"/>
        </authorList>
    </citation>
    <scope>IDENTIFICATION</scope>
</reference>
<evidence type="ECO:0000256" key="2">
    <source>
        <dbReference type="ARBA" id="ARBA00022475"/>
    </source>
</evidence>
<dbReference type="Gene3D" id="1.20.1070.10">
    <property type="entry name" value="Rhodopsin 7-helix transmembrane proteins"/>
    <property type="match status" value="1"/>
</dbReference>
<protein>
    <submittedName>
        <fullName evidence="12">Purinergic receptor P2Y11</fullName>
    </submittedName>
</protein>
<dbReference type="InterPro" id="IPR017452">
    <property type="entry name" value="GPCR_Rhodpsn_7TM"/>
</dbReference>
<dbReference type="InterPro" id="IPR027677">
    <property type="entry name" value="P2Y11_rcpt"/>
</dbReference>
<keyword evidence="3 9" id="KW-0812">Transmembrane</keyword>
<feature type="domain" description="G-protein coupled receptors family 1 profile" evidence="11">
    <location>
        <begin position="44"/>
        <end position="297"/>
    </location>
</feature>
<keyword evidence="13" id="KW-1185">Reference proteome</keyword>
<evidence type="ECO:0000256" key="10">
    <source>
        <dbReference type="SAM" id="Phobius"/>
    </source>
</evidence>
<evidence type="ECO:0000256" key="5">
    <source>
        <dbReference type="ARBA" id="ARBA00023040"/>
    </source>
</evidence>
<gene>
    <name evidence="12" type="primary">P2RY11</name>
</gene>
<feature type="transmembrane region" description="Helical" evidence="10">
    <location>
        <begin position="234"/>
        <end position="255"/>
    </location>
</feature>
<reference evidence="12" key="1">
    <citation type="submission" date="2025-08" db="UniProtKB">
        <authorList>
            <consortium name="Ensembl"/>
        </authorList>
    </citation>
    <scope>IDENTIFICATION</scope>
</reference>
<evidence type="ECO:0000259" key="11">
    <source>
        <dbReference type="PROSITE" id="PS50262"/>
    </source>
</evidence>
<dbReference type="PROSITE" id="PS00237">
    <property type="entry name" value="G_PROTEIN_RECEP_F1_1"/>
    <property type="match status" value="1"/>
</dbReference>
<dbReference type="GO" id="GO:0030594">
    <property type="term" value="F:neurotransmitter receptor activity"/>
    <property type="evidence" value="ECO:0007669"/>
    <property type="project" value="InterPro"/>
</dbReference>
<name>A0A8C5M2D2_9ANUR</name>
<feature type="transmembrane region" description="Helical" evidence="10">
    <location>
        <begin position="193"/>
        <end position="214"/>
    </location>
</feature>
<dbReference type="GO" id="GO:0019722">
    <property type="term" value="P:calcium-mediated signaling"/>
    <property type="evidence" value="ECO:0007669"/>
    <property type="project" value="TreeGrafter"/>
</dbReference>
<dbReference type="GO" id="GO:0005886">
    <property type="term" value="C:plasma membrane"/>
    <property type="evidence" value="ECO:0007669"/>
    <property type="project" value="UniProtKB-SubCell"/>
</dbReference>
<evidence type="ECO:0000256" key="6">
    <source>
        <dbReference type="ARBA" id="ARBA00023136"/>
    </source>
</evidence>
<comment type="similarity">
    <text evidence="9">Belongs to the G-protein coupled receptor 1 family.</text>
</comment>
<keyword evidence="6 10" id="KW-0472">Membrane</keyword>
<evidence type="ECO:0000256" key="9">
    <source>
        <dbReference type="RuleBase" id="RU000688"/>
    </source>
</evidence>
<dbReference type="PANTHER" id="PTHR24231">
    <property type="entry name" value="PURINOCEPTOR-RELATED G-PROTEIN COUPLED RECEPTOR"/>
    <property type="match status" value="1"/>
</dbReference>
<feature type="transmembrane region" description="Helical" evidence="10">
    <location>
        <begin position="147"/>
        <end position="166"/>
    </location>
</feature>
<dbReference type="OrthoDB" id="10261452at2759"/>
<keyword evidence="5 9" id="KW-0297">G-protein coupled receptor</keyword>
<dbReference type="PROSITE" id="PS50262">
    <property type="entry name" value="G_PROTEIN_RECEP_F1_2"/>
    <property type="match status" value="1"/>
</dbReference>
<dbReference type="PANTHER" id="PTHR24231:SF46">
    <property type="entry name" value="P2Y PURINOCEPTOR 11"/>
    <property type="match status" value="1"/>
</dbReference>
<dbReference type="GeneTree" id="ENSGT01030000234518"/>
<dbReference type="CDD" id="cd15376">
    <property type="entry name" value="7tmA_P2Y11"/>
    <property type="match status" value="1"/>
</dbReference>
<evidence type="ECO:0000256" key="3">
    <source>
        <dbReference type="ARBA" id="ARBA00022692"/>
    </source>
</evidence>
<comment type="subcellular location">
    <subcellularLocation>
        <location evidence="1">Cell membrane</location>
        <topology evidence="1">Multi-pass membrane protein</topology>
    </subcellularLocation>
</comment>
<feature type="transmembrane region" description="Helical" evidence="10">
    <location>
        <begin position="112"/>
        <end position="135"/>
    </location>
</feature>
<dbReference type="GO" id="GO:0023041">
    <property type="term" value="P:neuronal signal transduction"/>
    <property type="evidence" value="ECO:0007669"/>
    <property type="project" value="InterPro"/>
</dbReference>
<sequence>MTMQIRHLMVMASNNCSASMSFSAFQTNFLGPIYGVEFVLAILGNGFAIWLLAPRGSKDRHIGIVFSLNLAVSDLCYALTLPLLVAYYAMNKNWIFGAALCKIERFLFNCNLYGSIFFITCISANRCLGIAYPFYTRGRVESKHGNFVSVGVWLLVAIFSSPVLAFSELEATKHGHECIGTALKGKLESYMPYSLFLAAFGCGLPFIITLFSYVGIARAVWKSHGLEPWEKRKVVTMVCIVIALYSISFLPYHILRNINLLNRLHKPDCKWSLRIHSAYQVTRALVALNPCIHPLLYTAVMDNVRAKLGCFQRTETPKSEEDCHL</sequence>
<dbReference type="PRINTS" id="PR01157">
    <property type="entry name" value="P2YPURNOCPTR"/>
</dbReference>
<organism evidence="12 13">
    <name type="scientific">Leptobrachium leishanense</name>
    <name type="common">Leishan spiny toad</name>
    <dbReference type="NCBI Taxonomy" id="445787"/>
    <lineage>
        <taxon>Eukaryota</taxon>
        <taxon>Metazoa</taxon>
        <taxon>Chordata</taxon>
        <taxon>Craniata</taxon>
        <taxon>Vertebrata</taxon>
        <taxon>Euteleostomi</taxon>
        <taxon>Amphibia</taxon>
        <taxon>Batrachia</taxon>
        <taxon>Anura</taxon>
        <taxon>Pelobatoidea</taxon>
        <taxon>Megophryidae</taxon>
        <taxon>Leptobrachium</taxon>
    </lineage>
</organism>
<keyword evidence="2" id="KW-1003">Cell membrane</keyword>
<dbReference type="AlphaFoldDB" id="A0A8C5M2D2"/>
<evidence type="ECO:0000256" key="4">
    <source>
        <dbReference type="ARBA" id="ARBA00022989"/>
    </source>
</evidence>
<feature type="transmembrane region" description="Helical" evidence="10">
    <location>
        <begin position="29"/>
        <end position="52"/>
    </location>
</feature>
<dbReference type="Pfam" id="PF00001">
    <property type="entry name" value="7tm_1"/>
    <property type="match status" value="1"/>
</dbReference>
<feature type="transmembrane region" description="Helical" evidence="10">
    <location>
        <begin position="64"/>
        <end position="90"/>
    </location>
</feature>
<dbReference type="SUPFAM" id="SSF81321">
    <property type="entry name" value="Family A G protein-coupled receptor-like"/>
    <property type="match status" value="1"/>
</dbReference>
<dbReference type="PRINTS" id="PR00237">
    <property type="entry name" value="GPCRRHODOPSN"/>
</dbReference>
<evidence type="ECO:0000256" key="7">
    <source>
        <dbReference type="ARBA" id="ARBA00023170"/>
    </source>
</evidence>
<dbReference type="InterPro" id="IPR000276">
    <property type="entry name" value="GPCR_Rhodpsn"/>
</dbReference>
<evidence type="ECO:0000313" key="12">
    <source>
        <dbReference type="Ensembl" id="ENSLLEP00000006806.1"/>
    </source>
</evidence>
<evidence type="ECO:0000313" key="13">
    <source>
        <dbReference type="Proteomes" id="UP000694569"/>
    </source>
</evidence>
<evidence type="ECO:0000256" key="8">
    <source>
        <dbReference type="ARBA" id="ARBA00023224"/>
    </source>
</evidence>
<accession>A0A8C5M2D2</accession>